<name>A0A1G2QGH0_9BACT</name>
<feature type="domain" description="Methyltransferase" evidence="1">
    <location>
        <begin position="51"/>
        <end position="157"/>
    </location>
</feature>
<dbReference type="InterPro" id="IPR025714">
    <property type="entry name" value="Methyltranfer_dom"/>
</dbReference>
<protein>
    <recommendedName>
        <fullName evidence="1">Methyltransferase domain-containing protein</fullName>
    </recommendedName>
</protein>
<organism evidence="2 3">
    <name type="scientific">Candidatus Vogelbacteria bacterium RIFOXYD1_FULL_46_19</name>
    <dbReference type="NCBI Taxonomy" id="1802439"/>
    <lineage>
        <taxon>Bacteria</taxon>
        <taxon>Candidatus Vogeliibacteriota</taxon>
    </lineage>
</organism>
<comment type="caution">
    <text evidence="2">The sequence shown here is derived from an EMBL/GenBank/DDBJ whole genome shotgun (WGS) entry which is preliminary data.</text>
</comment>
<dbReference type="Pfam" id="PF13847">
    <property type="entry name" value="Methyltransf_31"/>
    <property type="match status" value="1"/>
</dbReference>
<evidence type="ECO:0000313" key="2">
    <source>
        <dbReference type="EMBL" id="OHA59666.1"/>
    </source>
</evidence>
<dbReference type="Proteomes" id="UP000177838">
    <property type="component" value="Unassembled WGS sequence"/>
</dbReference>
<dbReference type="SUPFAM" id="SSF53335">
    <property type="entry name" value="S-adenosyl-L-methionine-dependent methyltransferases"/>
    <property type="match status" value="1"/>
</dbReference>
<evidence type="ECO:0000313" key="3">
    <source>
        <dbReference type="Proteomes" id="UP000177838"/>
    </source>
</evidence>
<dbReference type="AlphaFoldDB" id="A0A1G2QGH0"/>
<dbReference type="EMBL" id="MHTK01000006">
    <property type="protein sequence ID" value="OHA59666.1"/>
    <property type="molecule type" value="Genomic_DNA"/>
</dbReference>
<proteinExistence type="predicted"/>
<dbReference type="PANTHER" id="PTHR43861">
    <property type="entry name" value="TRANS-ACONITATE 2-METHYLTRANSFERASE-RELATED"/>
    <property type="match status" value="1"/>
</dbReference>
<dbReference type="InterPro" id="IPR029063">
    <property type="entry name" value="SAM-dependent_MTases_sf"/>
</dbReference>
<reference evidence="2 3" key="1">
    <citation type="journal article" date="2016" name="Nat. Commun.">
        <title>Thousands of microbial genomes shed light on interconnected biogeochemical processes in an aquifer system.</title>
        <authorList>
            <person name="Anantharaman K."/>
            <person name="Brown C.T."/>
            <person name="Hug L.A."/>
            <person name="Sharon I."/>
            <person name="Castelle C.J."/>
            <person name="Probst A.J."/>
            <person name="Thomas B.C."/>
            <person name="Singh A."/>
            <person name="Wilkins M.J."/>
            <person name="Karaoz U."/>
            <person name="Brodie E.L."/>
            <person name="Williams K.H."/>
            <person name="Hubbard S.S."/>
            <person name="Banfield J.F."/>
        </authorList>
    </citation>
    <scope>NUCLEOTIDE SEQUENCE [LARGE SCALE GENOMIC DNA]</scope>
</reference>
<sequence>MVDNNYKEMWEDIGGDAGGSYLQIKFQPTYRIGLTNYLREGEIYRFVKPQKTDKILDVGCASGRQVFKLAQSIEEGHGVDIADSFINQANQFKSDNNILNVNFKTAVIESLPYRDGYFDKVICGEVLEHVFHKEEALKELLRVLVPGGLLVISVPNLNADGTWWGRFLRSIRVRKFCPMKHFSQDSLKKHGDSHVREFTAKTMREWLELSGLRVEKISSVSWIDGPYMDFLLKVPLHIPPLRKLTIWFEKLLTRSGLPFGRHLVLRAIKK</sequence>
<dbReference type="STRING" id="1802439.A2589_02305"/>
<gene>
    <name evidence="2" type="ORF">A2589_02305</name>
</gene>
<dbReference type="Gene3D" id="3.40.50.150">
    <property type="entry name" value="Vaccinia Virus protein VP39"/>
    <property type="match status" value="1"/>
</dbReference>
<accession>A0A1G2QGH0</accession>
<dbReference type="CDD" id="cd02440">
    <property type="entry name" value="AdoMet_MTases"/>
    <property type="match status" value="1"/>
</dbReference>
<evidence type="ECO:0000259" key="1">
    <source>
        <dbReference type="Pfam" id="PF13847"/>
    </source>
</evidence>